<evidence type="ECO:0000256" key="4">
    <source>
        <dbReference type="ARBA" id="ARBA00022692"/>
    </source>
</evidence>
<feature type="transmembrane region" description="Helical" evidence="7">
    <location>
        <begin position="256"/>
        <end position="274"/>
    </location>
</feature>
<feature type="transmembrane region" description="Helical" evidence="7">
    <location>
        <begin position="441"/>
        <end position="461"/>
    </location>
</feature>
<dbReference type="InterPro" id="IPR003370">
    <property type="entry name" value="Chromate_transpt"/>
</dbReference>
<feature type="transmembrane region" description="Helical" evidence="7">
    <location>
        <begin position="214"/>
        <end position="236"/>
    </location>
</feature>
<dbReference type="RefSeq" id="WP_236099015.1">
    <property type="nucleotide sequence ID" value="NZ_JAKGUD010000004.1"/>
</dbReference>
<feature type="transmembrane region" description="Helical" evidence="7">
    <location>
        <begin position="117"/>
        <end position="134"/>
    </location>
</feature>
<evidence type="ECO:0000256" key="2">
    <source>
        <dbReference type="ARBA" id="ARBA00005262"/>
    </source>
</evidence>
<comment type="caution">
    <text evidence="8">The sequence shown here is derived from an EMBL/GenBank/DDBJ whole genome shotgun (WGS) entry which is preliminary data.</text>
</comment>
<evidence type="ECO:0000256" key="3">
    <source>
        <dbReference type="ARBA" id="ARBA00022475"/>
    </source>
</evidence>
<comment type="similarity">
    <text evidence="2">Belongs to the chromate ion transporter (CHR) (TC 2.A.51) family.</text>
</comment>
<organism evidence="8 9">
    <name type="scientific">Dethiosulfovibrio marinus</name>
    <dbReference type="NCBI Taxonomy" id="133532"/>
    <lineage>
        <taxon>Bacteria</taxon>
        <taxon>Thermotogati</taxon>
        <taxon>Synergistota</taxon>
        <taxon>Synergistia</taxon>
        <taxon>Synergistales</taxon>
        <taxon>Dethiosulfovibrionaceae</taxon>
        <taxon>Dethiosulfovibrio</taxon>
    </lineage>
</organism>
<keyword evidence="4 7" id="KW-0812">Transmembrane</keyword>
<dbReference type="PANTHER" id="PTHR43663">
    <property type="entry name" value="CHROMATE TRANSPORT PROTEIN-RELATED"/>
    <property type="match status" value="1"/>
</dbReference>
<sequence length="485" mass="51602">MIFKVFAAFLRAGFLGFGGGAAIAPAIHKEAVDRHGWVDDGTFNDVLALSNTLPGPAAPQMAAVIGYRAAGIGGMLAAVSALVVPMAVLVVVLISWIFSAVGESADKMLLLKRSTVAVFPLVSAMLCRLMLKFYRQGSEAIGSVRTVLFSLVCLALLYLGVDNGFVILAMISLAITSAAPWPGWFRYVMAVPVAALLFVHSDLVSTLSMTVPDYLEWSVVLGLLVAGAVGLWTTPAENGLPESTGEAGLRPVLEDLGRIWSVVLAVCVPLVVFCPLLRSSAYLALLAGMTFTGLMTFGGGPVFIPLAIGLLAGPSSQIFLYTRERLMQYIAIVNALPSPIISKLSAISGWDMVQRVADSGTAYSGPLWLWTSAGGAILVVAMVLPAVTNSLVAFSCLDRIKRSPGMKAMTKFILPVLMAIFLSVFISFMDTTFRTVASFPGQSAISSGLQCVWLFCLFLWLQTRLRRIPDPLLILGAVAYGIIVL</sequence>
<feature type="transmembrane region" description="Helical" evidence="7">
    <location>
        <begin position="75"/>
        <end position="97"/>
    </location>
</feature>
<feature type="transmembrane region" description="Helical" evidence="7">
    <location>
        <begin position="367"/>
        <end position="392"/>
    </location>
</feature>
<feature type="transmembrane region" description="Helical" evidence="7">
    <location>
        <begin position="412"/>
        <end position="429"/>
    </location>
</feature>
<name>A0ABS9EM34_9BACT</name>
<proteinExistence type="inferred from homology"/>
<accession>A0ABS9EM34</accession>
<feature type="transmembrane region" description="Helical" evidence="7">
    <location>
        <begin position="281"/>
        <end position="297"/>
    </location>
</feature>
<feature type="transmembrane region" description="Helical" evidence="7">
    <location>
        <begin position="6"/>
        <end position="27"/>
    </location>
</feature>
<dbReference type="PANTHER" id="PTHR43663:SF1">
    <property type="entry name" value="CHROMATE TRANSPORTER"/>
    <property type="match status" value="1"/>
</dbReference>
<gene>
    <name evidence="8" type="ORF">L2W38_05480</name>
</gene>
<keyword evidence="5 7" id="KW-1133">Transmembrane helix</keyword>
<reference evidence="8 9" key="1">
    <citation type="submission" date="2022-01" db="EMBL/GenBank/DDBJ databases">
        <title>Dethiosulfovibrio faecalis sp. nov., a novel proteolytic, non-sulfur-reducing bacterium isolated from a marine aquaculture solid waste bioreactor.</title>
        <authorList>
            <person name="Grabowski S."/>
            <person name="Apolinario E."/>
            <person name="Schneider N."/>
            <person name="Marshall C.W."/>
            <person name="Sowers K.R."/>
        </authorList>
    </citation>
    <scope>NUCLEOTIDE SEQUENCE [LARGE SCALE GENOMIC DNA]</scope>
    <source>
        <strain evidence="8 9">DSM 12537</strain>
    </source>
</reference>
<keyword evidence="6 7" id="KW-0472">Membrane</keyword>
<evidence type="ECO:0000313" key="8">
    <source>
        <dbReference type="EMBL" id="MCF4142258.1"/>
    </source>
</evidence>
<keyword evidence="9" id="KW-1185">Reference proteome</keyword>
<keyword evidence="3" id="KW-1003">Cell membrane</keyword>
<dbReference type="Pfam" id="PF02417">
    <property type="entry name" value="Chromate_transp"/>
    <property type="match status" value="2"/>
</dbReference>
<feature type="transmembrane region" description="Helical" evidence="7">
    <location>
        <begin position="146"/>
        <end position="175"/>
    </location>
</feature>
<dbReference type="Proteomes" id="UP001200430">
    <property type="component" value="Unassembled WGS sequence"/>
</dbReference>
<evidence type="ECO:0000256" key="5">
    <source>
        <dbReference type="ARBA" id="ARBA00022989"/>
    </source>
</evidence>
<protein>
    <submittedName>
        <fullName evidence="8">Chromate transporter</fullName>
    </submittedName>
</protein>
<dbReference type="EMBL" id="JAKGUD010000004">
    <property type="protein sequence ID" value="MCF4142258.1"/>
    <property type="molecule type" value="Genomic_DNA"/>
</dbReference>
<dbReference type="InterPro" id="IPR052518">
    <property type="entry name" value="CHR_Transporter"/>
</dbReference>
<evidence type="ECO:0000256" key="1">
    <source>
        <dbReference type="ARBA" id="ARBA00004651"/>
    </source>
</evidence>
<evidence type="ECO:0000313" key="9">
    <source>
        <dbReference type="Proteomes" id="UP001200430"/>
    </source>
</evidence>
<feature type="transmembrane region" description="Helical" evidence="7">
    <location>
        <begin position="187"/>
        <end position="207"/>
    </location>
</feature>
<evidence type="ECO:0000256" key="6">
    <source>
        <dbReference type="ARBA" id="ARBA00023136"/>
    </source>
</evidence>
<comment type="subcellular location">
    <subcellularLocation>
        <location evidence="1">Cell membrane</location>
        <topology evidence="1">Multi-pass membrane protein</topology>
    </subcellularLocation>
</comment>
<evidence type="ECO:0000256" key="7">
    <source>
        <dbReference type="SAM" id="Phobius"/>
    </source>
</evidence>